<dbReference type="PANTHER" id="PTHR30182:SF1">
    <property type="entry name" value="L-SERINE DEHYDRATASE 1"/>
    <property type="match status" value="1"/>
</dbReference>
<evidence type="ECO:0000313" key="13">
    <source>
        <dbReference type="EMBL" id="SHI04697.1"/>
    </source>
</evidence>
<evidence type="ECO:0000256" key="5">
    <source>
        <dbReference type="ARBA" id="ARBA00022485"/>
    </source>
</evidence>
<evidence type="ECO:0000256" key="10">
    <source>
        <dbReference type="ARBA" id="ARBA00049406"/>
    </source>
</evidence>
<protein>
    <recommendedName>
        <fullName evidence="11">L-serine dehydratase</fullName>
        <ecNumber evidence="11">4.3.1.17</ecNumber>
    </recommendedName>
</protein>
<accession>A0A1M5XY00</accession>
<name>A0A1M5XY00_9CLOT</name>
<keyword evidence="8 11" id="KW-0411">Iron-sulfur</keyword>
<dbReference type="RefSeq" id="WP_423231113.1">
    <property type="nucleotide sequence ID" value="NZ_FQXP01000010.1"/>
</dbReference>
<proteinExistence type="inferred from homology"/>
<comment type="catalytic activity">
    <reaction evidence="10 11">
        <text>L-serine = pyruvate + NH4(+)</text>
        <dbReference type="Rhea" id="RHEA:19169"/>
        <dbReference type="ChEBI" id="CHEBI:15361"/>
        <dbReference type="ChEBI" id="CHEBI:28938"/>
        <dbReference type="ChEBI" id="CHEBI:33384"/>
        <dbReference type="EC" id="4.3.1.17"/>
    </reaction>
</comment>
<evidence type="ECO:0000256" key="1">
    <source>
        <dbReference type="ARBA" id="ARBA00001966"/>
    </source>
</evidence>
<keyword evidence="5 11" id="KW-0004">4Fe-4S</keyword>
<evidence type="ECO:0000256" key="7">
    <source>
        <dbReference type="ARBA" id="ARBA00023004"/>
    </source>
</evidence>
<comment type="similarity">
    <text evidence="3 11">Belongs to the iron-sulfur dependent L-serine dehydratase family.</text>
</comment>
<organism evidence="13 14">
    <name type="scientific">Clostridium collagenovorans DSM 3089</name>
    <dbReference type="NCBI Taxonomy" id="1121306"/>
    <lineage>
        <taxon>Bacteria</taxon>
        <taxon>Bacillati</taxon>
        <taxon>Bacillota</taxon>
        <taxon>Clostridia</taxon>
        <taxon>Eubacteriales</taxon>
        <taxon>Clostridiaceae</taxon>
        <taxon>Clostridium</taxon>
    </lineage>
</organism>
<dbReference type="AlphaFoldDB" id="A0A1M5XY00"/>
<dbReference type="Pfam" id="PF03313">
    <property type="entry name" value="SDH_alpha"/>
    <property type="match status" value="1"/>
</dbReference>
<dbReference type="GO" id="GO:0003941">
    <property type="term" value="F:L-serine ammonia-lyase activity"/>
    <property type="evidence" value="ECO:0007669"/>
    <property type="project" value="UniProtKB-UniRule"/>
</dbReference>
<evidence type="ECO:0000256" key="9">
    <source>
        <dbReference type="ARBA" id="ARBA00023239"/>
    </source>
</evidence>
<evidence type="ECO:0000256" key="2">
    <source>
        <dbReference type="ARBA" id="ARBA00004742"/>
    </source>
</evidence>
<evidence type="ECO:0000256" key="4">
    <source>
        <dbReference type="ARBA" id="ARBA00022432"/>
    </source>
</evidence>
<comment type="cofactor">
    <cofactor evidence="1 11">
        <name>[4Fe-4S] cluster</name>
        <dbReference type="ChEBI" id="CHEBI:49883"/>
    </cofactor>
</comment>
<dbReference type="GO" id="GO:0051539">
    <property type="term" value="F:4 iron, 4 sulfur cluster binding"/>
    <property type="evidence" value="ECO:0007669"/>
    <property type="project" value="UniProtKB-UniRule"/>
</dbReference>
<evidence type="ECO:0000256" key="8">
    <source>
        <dbReference type="ARBA" id="ARBA00023014"/>
    </source>
</evidence>
<dbReference type="GO" id="GO:0006094">
    <property type="term" value="P:gluconeogenesis"/>
    <property type="evidence" value="ECO:0007669"/>
    <property type="project" value="UniProtKB-KW"/>
</dbReference>
<reference evidence="13 14" key="1">
    <citation type="submission" date="2016-11" db="EMBL/GenBank/DDBJ databases">
        <authorList>
            <person name="Jaros S."/>
            <person name="Januszkiewicz K."/>
            <person name="Wedrychowicz H."/>
        </authorList>
    </citation>
    <scope>NUCLEOTIDE SEQUENCE [LARGE SCALE GENOMIC DNA]</scope>
    <source>
        <strain evidence="13 14">DSM 3089</strain>
    </source>
</reference>
<evidence type="ECO:0000256" key="6">
    <source>
        <dbReference type="ARBA" id="ARBA00022723"/>
    </source>
</evidence>
<dbReference type="EC" id="4.3.1.17" evidence="11"/>
<dbReference type="GO" id="GO:0046872">
    <property type="term" value="F:metal ion binding"/>
    <property type="evidence" value="ECO:0007669"/>
    <property type="project" value="UniProtKB-KW"/>
</dbReference>
<dbReference type="NCBIfam" id="TIGR00718">
    <property type="entry name" value="sda_alpha"/>
    <property type="match status" value="1"/>
</dbReference>
<sequence length="296" mass="30638">MIFANKGKELVEICNRENISIAEYCIRYEMENSDLSREEVIEAMKKNLDVMKDSANFAINNDVKSVSGLIGGDAKKIKKYADNNKSLSGEVMIKAMARASSSSEVNAAMGRIVAAPTAGSCGILPSVIITAGEQLNSSDEEMVKGLFTAAGVGNIIAQNATLAGAAGGCQAECGSAAAMGAAAAVEMMGGTPDMALHAASIVFKNILGLVCDPIAGLVEVPCAKRNIAGAVSALTTADLAMAGVKSVIPFDEVVDAMYRVGKQLPSELRETAKGGLAITPTGLKLEEQIMGRKCGK</sequence>
<dbReference type="PANTHER" id="PTHR30182">
    <property type="entry name" value="L-SERINE DEHYDRATASE"/>
    <property type="match status" value="1"/>
</dbReference>
<evidence type="ECO:0000313" key="14">
    <source>
        <dbReference type="Proteomes" id="UP000184526"/>
    </source>
</evidence>
<keyword evidence="6 11" id="KW-0479">Metal-binding</keyword>
<dbReference type="InterPro" id="IPR051318">
    <property type="entry name" value="Fe-S_L-Ser"/>
</dbReference>
<dbReference type="EMBL" id="FQXP01000010">
    <property type="protein sequence ID" value="SHI04697.1"/>
    <property type="molecule type" value="Genomic_DNA"/>
</dbReference>
<dbReference type="STRING" id="1121306.SAMN02745196_02523"/>
<keyword evidence="4 11" id="KW-0312">Gluconeogenesis</keyword>
<keyword evidence="14" id="KW-1185">Reference proteome</keyword>
<keyword evidence="9 11" id="KW-0456">Lyase</keyword>
<dbReference type="InterPro" id="IPR004642">
    <property type="entry name" value="Ser_deHydtase_asu"/>
</dbReference>
<evidence type="ECO:0000256" key="3">
    <source>
        <dbReference type="ARBA" id="ARBA00008636"/>
    </source>
</evidence>
<dbReference type="Proteomes" id="UP000184526">
    <property type="component" value="Unassembled WGS sequence"/>
</dbReference>
<evidence type="ECO:0000259" key="12">
    <source>
        <dbReference type="Pfam" id="PF03313"/>
    </source>
</evidence>
<dbReference type="InterPro" id="IPR005130">
    <property type="entry name" value="Ser_deHydtase-like_asu"/>
</dbReference>
<feature type="domain" description="Serine dehydratase-like alpha subunit" evidence="12">
    <location>
        <begin position="17"/>
        <end position="277"/>
    </location>
</feature>
<evidence type="ECO:0000256" key="11">
    <source>
        <dbReference type="RuleBase" id="RU366059"/>
    </source>
</evidence>
<comment type="pathway">
    <text evidence="2">Carbohydrate biosynthesis; gluconeogenesis.</text>
</comment>
<gene>
    <name evidence="13" type="ORF">SAMN02745196_02523</name>
</gene>
<keyword evidence="7 11" id="KW-0408">Iron</keyword>